<dbReference type="AlphaFoldDB" id="A0A2A9NRR8"/>
<feature type="region of interest" description="Disordered" evidence="1">
    <location>
        <begin position="76"/>
        <end position="98"/>
    </location>
</feature>
<feature type="region of interest" description="Disordered" evidence="1">
    <location>
        <begin position="1"/>
        <end position="28"/>
    </location>
</feature>
<feature type="compositionally biased region" description="Polar residues" evidence="1">
    <location>
        <begin position="372"/>
        <end position="394"/>
    </location>
</feature>
<accession>A0A2A9NRR8</accession>
<evidence type="ECO:0000256" key="1">
    <source>
        <dbReference type="SAM" id="MobiDB-lite"/>
    </source>
</evidence>
<keyword evidence="3" id="KW-1185">Reference proteome</keyword>
<evidence type="ECO:0000313" key="2">
    <source>
        <dbReference type="EMBL" id="PFH53239.1"/>
    </source>
</evidence>
<name>A0A2A9NRR8_9AGAR</name>
<protein>
    <submittedName>
        <fullName evidence="2">Uncharacterized protein</fullName>
    </submittedName>
</protein>
<feature type="compositionally biased region" description="Polar residues" evidence="1">
    <location>
        <begin position="402"/>
        <end position="419"/>
    </location>
</feature>
<dbReference type="Proteomes" id="UP000242287">
    <property type="component" value="Unassembled WGS sequence"/>
</dbReference>
<sequence>MISGGAISRAARAAQASSSAAPVHSEDLQPNETVVKHQHRKLPPVIAASSVRNPNRAFRGCGTNFSRKYRRVAERNGGKRTGGMKRGVPSTGSTGLRGYADCDGRIPKRESNCDGRKRHGEMVFDQFYTKQGFDLKGEPSQTLPLPETATSRTGAFVECTKPYSIVLPELNRKSINPSFSGRYKIGRSKRELSAEGDSKLGLSNKRIKENPPELLNCCSTSSVVGPSITNDAKLDNTPVRVEQELKIKDEPRSPSPYVPSRRLITSGCQHFPLPDNCKKRHAAWRTNRSLFQAEKCAAIRKNGLTVVKVLFRSDSKINSCSSTPPPSSVTSKGPTTAGRSSDSATMDLATAIRLTQEANAGCPRKSIRLSLPSPSTPWRHSSSASGNIKTQPTVKSPLRGTGSLQVPTRISAPYSPSSSKLHKYKPASEPASRPKPLPLPRPRVASELNGSQSDSHPKLPLLPSQQQKSERHYLTQQEQKQMKDHLE</sequence>
<feature type="region of interest" description="Disordered" evidence="1">
    <location>
        <begin position="356"/>
        <end position="487"/>
    </location>
</feature>
<dbReference type="EMBL" id="KZ301974">
    <property type="protein sequence ID" value="PFH53239.1"/>
    <property type="molecule type" value="Genomic_DNA"/>
</dbReference>
<reference evidence="2 3" key="1">
    <citation type="submission" date="2014-02" db="EMBL/GenBank/DDBJ databases">
        <title>Transposable element dynamics among asymbiotic and ectomycorrhizal Amanita fungi.</title>
        <authorList>
            <consortium name="DOE Joint Genome Institute"/>
            <person name="Hess J."/>
            <person name="Skrede I."/>
            <person name="Wolfe B."/>
            <person name="LaButti K."/>
            <person name="Ohm R.A."/>
            <person name="Grigoriev I.V."/>
            <person name="Pringle A."/>
        </authorList>
    </citation>
    <scope>NUCLEOTIDE SEQUENCE [LARGE SCALE GENOMIC DNA]</scope>
    <source>
        <strain evidence="2 3">SKay4041</strain>
    </source>
</reference>
<organism evidence="2 3">
    <name type="scientific">Amanita thiersii Skay4041</name>
    <dbReference type="NCBI Taxonomy" id="703135"/>
    <lineage>
        <taxon>Eukaryota</taxon>
        <taxon>Fungi</taxon>
        <taxon>Dikarya</taxon>
        <taxon>Basidiomycota</taxon>
        <taxon>Agaricomycotina</taxon>
        <taxon>Agaricomycetes</taxon>
        <taxon>Agaricomycetidae</taxon>
        <taxon>Agaricales</taxon>
        <taxon>Pluteineae</taxon>
        <taxon>Amanitaceae</taxon>
        <taxon>Amanita</taxon>
    </lineage>
</organism>
<proteinExistence type="predicted"/>
<feature type="compositionally biased region" description="Low complexity" evidence="1">
    <location>
        <begin position="1"/>
        <end position="21"/>
    </location>
</feature>
<feature type="region of interest" description="Disordered" evidence="1">
    <location>
        <begin position="317"/>
        <end position="343"/>
    </location>
</feature>
<gene>
    <name evidence="2" type="ORF">AMATHDRAFT_83925</name>
</gene>
<evidence type="ECO:0000313" key="3">
    <source>
        <dbReference type="Proteomes" id="UP000242287"/>
    </source>
</evidence>